<dbReference type="Proteomes" id="UP000095300">
    <property type="component" value="Unassembled WGS sequence"/>
</dbReference>
<keyword evidence="4" id="KW-1185">Reference proteome</keyword>
<feature type="compositionally biased region" description="Low complexity" evidence="1">
    <location>
        <begin position="414"/>
        <end position="445"/>
    </location>
</feature>
<organism evidence="3 4">
    <name type="scientific">Stomoxys calcitrans</name>
    <name type="common">Stable fly</name>
    <name type="synonym">Conops calcitrans</name>
    <dbReference type="NCBI Taxonomy" id="35570"/>
    <lineage>
        <taxon>Eukaryota</taxon>
        <taxon>Metazoa</taxon>
        <taxon>Ecdysozoa</taxon>
        <taxon>Arthropoda</taxon>
        <taxon>Hexapoda</taxon>
        <taxon>Insecta</taxon>
        <taxon>Pterygota</taxon>
        <taxon>Neoptera</taxon>
        <taxon>Endopterygota</taxon>
        <taxon>Diptera</taxon>
        <taxon>Brachycera</taxon>
        <taxon>Muscomorpha</taxon>
        <taxon>Muscoidea</taxon>
        <taxon>Muscidae</taxon>
        <taxon>Stomoxys</taxon>
    </lineage>
</organism>
<name>A0A1I8PCV9_STOCA</name>
<proteinExistence type="predicted"/>
<keyword evidence="2" id="KW-0472">Membrane</keyword>
<feature type="compositionally biased region" description="Low complexity" evidence="1">
    <location>
        <begin position="1060"/>
        <end position="1075"/>
    </location>
</feature>
<accession>A0A1I8PCV9</accession>
<evidence type="ECO:0000256" key="2">
    <source>
        <dbReference type="SAM" id="Phobius"/>
    </source>
</evidence>
<feature type="compositionally biased region" description="Polar residues" evidence="1">
    <location>
        <begin position="74"/>
        <end position="102"/>
    </location>
</feature>
<dbReference type="EnsemblMetazoa" id="SCAU006867-RA">
    <property type="protein sequence ID" value="SCAU006867-PA"/>
    <property type="gene ID" value="SCAU006867"/>
</dbReference>
<dbReference type="AlphaFoldDB" id="A0A1I8PCV9"/>
<feature type="compositionally biased region" description="Low complexity" evidence="1">
    <location>
        <begin position="248"/>
        <end position="279"/>
    </location>
</feature>
<feature type="compositionally biased region" description="Low complexity" evidence="1">
    <location>
        <begin position="208"/>
        <end position="219"/>
    </location>
</feature>
<keyword evidence="2" id="KW-0812">Transmembrane</keyword>
<dbReference type="VEuPathDB" id="VectorBase:SCAU006867"/>
<keyword evidence="2" id="KW-1133">Transmembrane helix</keyword>
<feature type="region of interest" description="Disordered" evidence="1">
    <location>
        <begin position="1038"/>
        <end position="1083"/>
    </location>
</feature>
<evidence type="ECO:0000256" key="1">
    <source>
        <dbReference type="SAM" id="MobiDB-lite"/>
    </source>
</evidence>
<feature type="transmembrane region" description="Helical" evidence="2">
    <location>
        <begin position="1170"/>
        <end position="1191"/>
    </location>
</feature>
<sequence>MAVVLRRQVMPIYHKTPPSVVGNHATSDIDNHTSEAAKVKRTREHAYFNSYDFDAIEVLPYDEEDEEEEAGQSGLRQAATSSQSPHANSQQKTHASPLRQQHQPTKYAFGQKPKALAAEALKQSKLPANHGQIGLKSSNSDNFLVDNHRLGDSSCKTPITGHVGKIPTKYNSYLQRFGVTLFGGGGGAAGGVDSLNTNKSASSPHQQTSLRASSSSSASSATLSTTTATSSSLVADAAVDDSKHLKVSSSGLSSTSASASSSTSSSSPSSKTRESTTPSISMCSGSTATCSALAADSLNCESSGHRDPSVMAKSKLVDNNNGADVAVKDISMNGGAVTATGNAAVASSSGAVALVVGSSSTAAAASTVSADGNFLLPRAMLKYQSNAAVNGICGNNSSHLAAATSATNSMSLPTPSTALSNSNAATATSTQTGSTPAPATALATTDNTVTNRLKKHSTTSSSLSSLGSEEIVEIHHVVDPNDREGKSLSKEFKVLPKIVGAKAPRRAASHQSHYSTDKSASSGYYSSNVCSTYSLEEHIYSEPTIELKEMPLDESLNAASHTATMGSNKPVEDSTLQHHASASAINTTTTKAAAIGEAVCSGPTATGCSVMRTLEYNRRYRYTDQNVEGVLQTLPTPTTTNASSAPKLSSKEFNENLRILETSIENLDRHLKSFPGVIAHPVAEALVAAYSQSSYPAEKLRSSYSHLPTIREGYDGTAKRVWRQEDPVNDDSLLDIDLDSFLLDEGKKERKRSHAQLPAAKGGIDNPTFLNEELEENHYKCAKYINSCPEDAYRVESDIIAPARSCRSDQSVAAASSVDLYPKRYEDQIHFQNTRELLEDVRDKIRLLTLHTAEPMASSKRDLSLKGNLSSPPPPHQLALDEYIPKELHTMIGTLKRELELYLQRMNQHSELEIRQLCTGLVKNQHIVKMKNAFERRRSLTDVSEQLSTYETLQGEMRALGANGGVGPISIRQQVTTIKCASDPNFKMKRKSLTEVFPISECYIESLPLEPEGPPPLPLPSGGSQLQRNLNFHQPSIQQFQAQSSDSSSSFEKAKLQDNTSASSSGRQVSRTSSGNESNDKDSILDWHRKKPSIWEMYYGTNRIQQSLLGCNGKNKGLMVTGNGASSSTSSPMCYPSSRPESDFTLDLPRAEQLRIKMEKEKKYRQKCRVITTFLSLVFFLLTLMVVSLILTRGKRMFGSMILILTRGKRMFGSMI</sequence>
<feature type="region of interest" description="Disordered" evidence="1">
    <location>
        <begin position="63"/>
        <end position="102"/>
    </location>
</feature>
<feature type="compositionally biased region" description="Polar residues" evidence="1">
    <location>
        <begin position="195"/>
        <end position="207"/>
    </location>
</feature>
<evidence type="ECO:0000313" key="3">
    <source>
        <dbReference type="EnsemblMetazoa" id="SCAU006867-PA"/>
    </source>
</evidence>
<feature type="region of interest" description="Disordered" evidence="1">
    <location>
        <begin position="408"/>
        <end position="466"/>
    </location>
</feature>
<feature type="region of interest" description="Disordered" evidence="1">
    <location>
        <begin position="247"/>
        <end position="284"/>
    </location>
</feature>
<feature type="region of interest" description="Disordered" evidence="1">
    <location>
        <begin position="195"/>
        <end position="219"/>
    </location>
</feature>
<protein>
    <submittedName>
        <fullName evidence="3">Uncharacterized protein</fullName>
    </submittedName>
</protein>
<dbReference type="STRING" id="35570.A0A1I8PCV9"/>
<feature type="compositionally biased region" description="Low complexity" evidence="1">
    <location>
        <begin position="1038"/>
        <end position="1050"/>
    </location>
</feature>
<reference evidence="3" key="1">
    <citation type="submission" date="2020-05" db="UniProtKB">
        <authorList>
            <consortium name="EnsemblMetazoa"/>
        </authorList>
    </citation>
    <scope>IDENTIFICATION</scope>
    <source>
        <strain evidence="3">USDA</strain>
    </source>
</reference>
<evidence type="ECO:0000313" key="4">
    <source>
        <dbReference type="Proteomes" id="UP000095300"/>
    </source>
</evidence>